<organism evidence="2 3">
    <name type="scientific">Streptomyces clavuligerus</name>
    <dbReference type="NCBI Taxonomy" id="1901"/>
    <lineage>
        <taxon>Bacteria</taxon>
        <taxon>Bacillati</taxon>
        <taxon>Actinomycetota</taxon>
        <taxon>Actinomycetes</taxon>
        <taxon>Kitasatosporales</taxon>
        <taxon>Streptomycetaceae</taxon>
        <taxon>Streptomyces</taxon>
    </lineage>
</organism>
<protein>
    <submittedName>
        <fullName evidence="2">Uncharacterized protein</fullName>
    </submittedName>
</protein>
<proteinExistence type="predicted"/>
<evidence type="ECO:0000313" key="3">
    <source>
        <dbReference type="Proteomes" id="UP000002357"/>
    </source>
</evidence>
<evidence type="ECO:0000313" key="2">
    <source>
        <dbReference type="EMBL" id="EFG09813.1"/>
    </source>
</evidence>
<reference evidence="2 3" key="1">
    <citation type="journal article" date="2010" name="Genome Biol. Evol.">
        <title>The sequence of a 1.8-mb bacterial linear plasmid reveals a rich evolutionary reservoir of secondary metabolic pathways.</title>
        <authorList>
            <person name="Medema M.H."/>
            <person name="Trefzer A."/>
            <person name="Kovalchuk A."/>
            <person name="van den Berg M."/>
            <person name="Mueller U."/>
            <person name="Heijne W."/>
            <person name="Wu L."/>
            <person name="Alam M.T."/>
            <person name="Ronning C.M."/>
            <person name="Nierman W.C."/>
            <person name="Bovenberg R.A.L."/>
            <person name="Breitling R."/>
            <person name="Takano E."/>
        </authorList>
    </citation>
    <scope>NUCLEOTIDE SEQUENCE [LARGE SCALE GENOMIC DNA]</scope>
    <source>
        <strain evidence="3">ATCC 27064 / DSM 738 / JCM 4710 / NBRC 13307 / NCIMB 12785 / NRRL 3585 / VKM Ac-602</strain>
    </source>
</reference>
<dbReference type="AlphaFoldDB" id="B5GWB5"/>
<keyword evidence="3" id="KW-1185">Reference proteome</keyword>
<dbReference type="Proteomes" id="UP000002357">
    <property type="component" value="Chromosome"/>
</dbReference>
<evidence type="ECO:0000256" key="1">
    <source>
        <dbReference type="SAM" id="MobiDB-lite"/>
    </source>
</evidence>
<name>B5GWB5_STRCL</name>
<accession>B5GWB5</accession>
<sequence>MIGRTGLPKNICKVIAKDVPAFFAQDECYMKSSLPTGTSSLFPNGPVRPFGRWLNQGDDGKATGDQ</sequence>
<feature type="region of interest" description="Disordered" evidence="1">
    <location>
        <begin position="40"/>
        <end position="66"/>
    </location>
</feature>
<dbReference type="EMBL" id="CM000913">
    <property type="protein sequence ID" value="EFG09813.1"/>
    <property type="molecule type" value="Genomic_DNA"/>
</dbReference>
<gene>
    <name evidence="2" type="ORF">SCLAV_4741</name>
</gene>